<dbReference type="InterPro" id="IPR050832">
    <property type="entry name" value="Bact_Acetyltransf"/>
</dbReference>
<evidence type="ECO:0000256" key="1">
    <source>
        <dbReference type="ARBA" id="ARBA00022679"/>
    </source>
</evidence>
<evidence type="ECO:0000259" key="3">
    <source>
        <dbReference type="PROSITE" id="PS51186"/>
    </source>
</evidence>
<dbReference type="InterPro" id="IPR000182">
    <property type="entry name" value="GNAT_dom"/>
</dbReference>
<dbReference type="Gene3D" id="3.90.70.10">
    <property type="entry name" value="Cysteine proteinases"/>
    <property type="match status" value="1"/>
</dbReference>
<dbReference type="Pfam" id="PF00583">
    <property type="entry name" value="Acetyltransf_1"/>
    <property type="match status" value="1"/>
</dbReference>
<organism evidence="4 5">
    <name type="scientific">Pseudoalteromonas rubra</name>
    <dbReference type="NCBI Taxonomy" id="43658"/>
    <lineage>
        <taxon>Bacteria</taxon>
        <taxon>Pseudomonadati</taxon>
        <taxon>Pseudomonadota</taxon>
        <taxon>Gammaproteobacteria</taxon>
        <taxon>Alteromonadales</taxon>
        <taxon>Pseudoalteromonadaceae</taxon>
        <taxon>Pseudoalteromonas</taxon>
    </lineage>
</organism>
<dbReference type="PANTHER" id="PTHR43877:SF2">
    <property type="entry name" value="AMINOALKYLPHOSPHONATE N-ACETYLTRANSFERASE-RELATED"/>
    <property type="match status" value="1"/>
</dbReference>
<accession>A0A0F4QIZ8</accession>
<evidence type="ECO:0000256" key="2">
    <source>
        <dbReference type="ARBA" id="ARBA00023315"/>
    </source>
</evidence>
<reference evidence="4 5" key="1">
    <citation type="journal article" date="2015" name="BMC Genomics">
        <title>Genome mining reveals unlocked bioactive potential of marine Gram-negative bacteria.</title>
        <authorList>
            <person name="Machado H."/>
            <person name="Sonnenschein E.C."/>
            <person name="Melchiorsen J."/>
            <person name="Gram L."/>
        </authorList>
    </citation>
    <scope>NUCLEOTIDE SEQUENCE [LARGE SCALE GENOMIC DNA]</scope>
    <source>
        <strain evidence="4 5">S2471</strain>
    </source>
</reference>
<protein>
    <submittedName>
        <fullName evidence="4">GNAT family acetyltransferase</fullName>
    </submittedName>
</protein>
<keyword evidence="1 4" id="KW-0808">Transferase</keyword>
<dbReference type="CDD" id="cd04301">
    <property type="entry name" value="NAT_SF"/>
    <property type="match status" value="1"/>
</dbReference>
<name>A0A0F4QIZ8_9GAMM</name>
<dbReference type="AlphaFoldDB" id="A0A0F4QIZ8"/>
<dbReference type="InterPro" id="IPR016181">
    <property type="entry name" value="Acyl_CoA_acyltransferase"/>
</dbReference>
<evidence type="ECO:0000313" key="4">
    <source>
        <dbReference type="EMBL" id="KJZ07683.1"/>
    </source>
</evidence>
<dbReference type="PANTHER" id="PTHR43877">
    <property type="entry name" value="AMINOALKYLPHOSPHONATE N-ACETYLTRANSFERASE-RELATED-RELATED"/>
    <property type="match status" value="1"/>
</dbReference>
<proteinExistence type="predicted"/>
<dbReference type="Gene3D" id="3.40.630.30">
    <property type="match status" value="1"/>
</dbReference>
<keyword evidence="5" id="KW-1185">Reference proteome</keyword>
<dbReference type="EMBL" id="JXYA01000032">
    <property type="protein sequence ID" value="KJZ07683.1"/>
    <property type="molecule type" value="Genomic_DNA"/>
</dbReference>
<keyword evidence="2" id="KW-0012">Acyltransferase</keyword>
<gene>
    <name evidence="4" type="ORF">TW77_14345</name>
</gene>
<feature type="domain" description="N-acetyltransferase" evidence="3">
    <location>
        <begin position="6"/>
        <end position="152"/>
    </location>
</feature>
<dbReference type="PATRIC" id="fig|43658.5.peg.3035"/>
<dbReference type="PROSITE" id="PS51186">
    <property type="entry name" value="GNAT"/>
    <property type="match status" value="1"/>
</dbReference>
<dbReference type="Pfam" id="PF11814">
    <property type="entry name" value="DUF3335"/>
    <property type="match status" value="1"/>
</dbReference>
<dbReference type="OrthoDB" id="27442at2"/>
<dbReference type="SUPFAM" id="SSF55729">
    <property type="entry name" value="Acyl-CoA N-acyltransferases (Nat)"/>
    <property type="match status" value="1"/>
</dbReference>
<dbReference type="GO" id="GO:0016747">
    <property type="term" value="F:acyltransferase activity, transferring groups other than amino-acyl groups"/>
    <property type="evidence" value="ECO:0007669"/>
    <property type="project" value="InterPro"/>
</dbReference>
<comment type="caution">
    <text evidence="4">The sequence shown here is derived from an EMBL/GenBank/DDBJ whole genome shotgun (WGS) entry which is preliminary data.</text>
</comment>
<sequence length="369" mass="41777">MLQACMVVEKAQPADLAELVELEARCFNSDRLSRRQFKHHIGFEHSLLLTARLAGELVGYGLLWLHQGTRLARLYSLAVSQEHQGKGIARQLMAELESQAAQLGWLYMRLEVARRNTAAIALYKKLGYRVFGEYHNYYEDHDDALRMQKCIRKRTEQVTLQVAPWYQQTTEFTCGPASLMMAMASIDPGCMGDQSLELEIWREATTIFMTSGHGGCHPFGLALAAERRGFATEVVVNTAQPLFIDGVRNEQKKQVMTLVHEQFKQECEYRDIPIQCTSLKLEQVEQWLSEGSSVLALISTYRLNGKKAPHWVLITGIDALCLYVNDPDVEEDQEAIDCQQVPIAREDFEKMATFGASKLSALVVVHESF</sequence>
<evidence type="ECO:0000313" key="5">
    <source>
        <dbReference type="Proteomes" id="UP000033452"/>
    </source>
</evidence>
<dbReference type="Proteomes" id="UP000033452">
    <property type="component" value="Unassembled WGS sequence"/>
</dbReference>
<dbReference type="RefSeq" id="WP_046005677.1">
    <property type="nucleotide sequence ID" value="NZ_JXYA01000032.1"/>
</dbReference>
<dbReference type="InterPro" id="IPR021770">
    <property type="entry name" value="DUF3335"/>
</dbReference>